<evidence type="ECO:0000313" key="3">
    <source>
        <dbReference type="Proteomes" id="UP000218811"/>
    </source>
</evidence>
<proteinExistence type="predicted"/>
<dbReference type="Proteomes" id="UP000218811">
    <property type="component" value="Unassembled WGS sequence"/>
</dbReference>
<dbReference type="AlphaFoldDB" id="A0A2H3K0E5"/>
<dbReference type="EMBL" id="KB468124">
    <property type="protein sequence ID" value="PCH41897.1"/>
    <property type="molecule type" value="Genomic_DNA"/>
</dbReference>
<keyword evidence="3" id="KW-1185">Reference proteome</keyword>
<feature type="compositionally biased region" description="Basic and acidic residues" evidence="1">
    <location>
        <begin position="444"/>
        <end position="454"/>
    </location>
</feature>
<name>A0A2H3K0E5_WOLCO</name>
<sequence length="454" mass="51874">MNSKRMRNEERDIYANNLPVVQSPGTGKSRMVDEMAKLIFTIPFSIRDPYAKNDIRYPQADQEVVDFLLRKIGGYWEDVLLLYLVFFEHLFVRVEEVLEQQFSSDRYADESQLARAWREYLMTERAALYKSVIERIDQRGKVPNPTDDDIKRQARDTVAKGASLMKCLDRLTRCETQDYSDDKTSLRLVIYFDDAHTLMWYHMGARAYKCRSSLYDALRCALNHMRKLPLFAVTLSTICNLIEPTPREALVWGYDTLQAPYTELPFDCPIDGRRAGQCTLEDTCQLCFLSQFRRPLWHTLYKNAHGPVRNNLLDFATDKLTGIRDYNDTTASPDALARARLAILGTRLLLDLSATQTAVKMEARMVETNMRVAYSVPAHREYLRSGYSSEPILAEAATRAMAVLRQPAAAILASGDEEPHRRHVADPQSARPPPGLFGSAPWRWEARGDQEGGA</sequence>
<evidence type="ECO:0000256" key="1">
    <source>
        <dbReference type="SAM" id="MobiDB-lite"/>
    </source>
</evidence>
<accession>A0A2H3K0E5</accession>
<organism evidence="2 3">
    <name type="scientific">Wolfiporia cocos (strain MD-104)</name>
    <name type="common">Brown rot fungus</name>
    <dbReference type="NCBI Taxonomy" id="742152"/>
    <lineage>
        <taxon>Eukaryota</taxon>
        <taxon>Fungi</taxon>
        <taxon>Dikarya</taxon>
        <taxon>Basidiomycota</taxon>
        <taxon>Agaricomycotina</taxon>
        <taxon>Agaricomycetes</taxon>
        <taxon>Polyporales</taxon>
        <taxon>Phaeolaceae</taxon>
        <taxon>Wolfiporia</taxon>
    </lineage>
</organism>
<dbReference type="PANTHER" id="PTHR33266:SF1">
    <property type="entry name" value="F-BOX DOMAIN-CONTAINING PROTEIN"/>
    <property type="match status" value="1"/>
</dbReference>
<reference evidence="2 3" key="1">
    <citation type="journal article" date="2012" name="Science">
        <title>The Paleozoic origin of enzymatic lignin decomposition reconstructed from 31 fungal genomes.</title>
        <authorList>
            <person name="Floudas D."/>
            <person name="Binder M."/>
            <person name="Riley R."/>
            <person name="Barry K."/>
            <person name="Blanchette R.A."/>
            <person name="Henrissat B."/>
            <person name="Martinez A.T."/>
            <person name="Otillar R."/>
            <person name="Spatafora J.W."/>
            <person name="Yadav J.S."/>
            <person name="Aerts A."/>
            <person name="Benoit I."/>
            <person name="Boyd A."/>
            <person name="Carlson A."/>
            <person name="Copeland A."/>
            <person name="Coutinho P.M."/>
            <person name="de Vries R.P."/>
            <person name="Ferreira P."/>
            <person name="Findley K."/>
            <person name="Foster B."/>
            <person name="Gaskell J."/>
            <person name="Glotzer D."/>
            <person name="Gorecki P."/>
            <person name="Heitman J."/>
            <person name="Hesse C."/>
            <person name="Hori C."/>
            <person name="Igarashi K."/>
            <person name="Jurgens J.A."/>
            <person name="Kallen N."/>
            <person name="Kersten P."/>
            <person name="Kohler A."/>
            <person name="Kuees U."/>
            <person name="Kumar T.K.A."/>
            <person name="Kuo A."/>
            <person name="LaButti K."/>
            <person name="Larrondo L.F."/>
            <person name="Lindquist E."/>
            <person name="Ling A."/>
            <person name="Lombard V."/>
            <person name="Lucas S."/>
            <person name="Lundell T."/>
            <person name="Martin R."/>
            <person name="McLaughlin D.J."/>
            <person name="Morgenstern I."/>
            <person name="Morin E."/>
            <person name="Murat C."/>
            <person name="Nagy L.G."/>
            <person name="Nolan M."/>
            <person name="Ohm R.A."/>
            <person name="Patyshakuliyeva A."/>
            <person name="Rokas A."/>
            <person name="Ruiz-Duenas F.J."/>
            <person name="Sabat G."/>
            <person name="Salamov A."/>
            <person name="Samejima M."/>
            <person name="Schmutz J."/>
            <person name="Slot J.C."/>
            <person name="St John F."/>
            <person name="Stenlid J."/>
            <person name="Sun H."/>
            <person name="Sun S."/>
            <person name="Syed K."/>
            <person name="Tsang A."/>
            <person name="Wiebenga A."/>
            <person name="Young D."/>
            <person name="Pisabarro A."/>
            <person name="Eastwood D.C."/>
            <person name="Martin F."/>
            <person name="Cullen D."/>
            <person name="Grigoriev I.V."/>
            <person name="Hibbett D.S."/>
        </authorList>
    </citation>
    <scope>NUCLEOTIDE SEQUENCE [LARGE SCALE GENOMIC DNA]</scope>
    <source>
        <strain evidence="2 3">MD-104</strain>
    </source>
</reference>
<dbReference type="STRING" id="742152.A0A2H3K0E5"/>
<dbReference type="PANTHER" id="PTHR33266">
    <property type="entry name" value="CHROMOSOME 15, WHOLE GENOME SHOTGUN SEQUENCE"/>
    <property type="match status" value="1"/>
</dbReference>
<dbReference type="OrthoDB" id="107110at2759"/>
<evidence type="ECO:0000313" key="2">
    <source>
        <dbReference type="EMBL" id="PCH41897.1"/>
    </source>
</evidence>
<feature type="region of interest" description="Disordered" evidence="1">
    <location>
        <begin position="414"/>
        <end position="454"/>
    </location>
</feature>
<gene>
    <name evidence="2" type="ORF">WOLCODRAFT_137609</name>
</gene>
<protein>
    <submittedName>
        <fullName evidence="2">Uncharacterized protein</fullName>
    </submittedName>
</protein>